<dbReference type="PROSITE" id="PS51379">
    <property type="entry name" value="4FE4S_FER_2"/>
    <property type="match status" value="2"/>
</dbReference>
<dbReference type="Proteomes" id="UP000001946">
    <property type="component" value="Chromosome"/>
</dbReference>
<evidence type="ECO:0000256" key="1">
    <source>
        <dbReference type="ARBA" id="ARBA00022723"/>
    </source>
</evidence>
<dbReference type="InterPro" id="IPR017900">
    <property type="entry name" value="4Fe4S_Fe_S_CS"/>
</dbReference>
<dbReference type="KEGG" id="dsy:DSY3440"/>
<reference evidence="5 6" key="1">
    <citation type="journal article" date="2006" name="J. Bacteriol.">
        <title>Complete genome sequence of the dehalorespiring bacterium Desulfitobacterium hafniense Y51 and comparison with Dehalococcoides ethenogenes 195.</title>
        <authorList>
            <person name="Nonaka H."/>
            <person name="Keresztes G."/>
            <person name="Shinoda Y."/>
            <person name="Ikenaga Y."/>
            <person name="Abe M."/>
            <person name="Naito K."/>
            <person name="Inatomi K."/>
            <person name="Furukawa K."/>
            <person name="Inui M."/>
            <person name="Yukawa H."/>
        </authorList>
    </citation>
    <scope>NUCLEOTIDE SEQUENCE [LARGE SCALE GENOMIC DNA]</scope>
    <source>
        <strain evidence="5 6">Y51</strain>
    </source>
</reference>
<protein>
    <recommendedName>
        <fullName evidence="4">4Fe-4S ferredoxin-type domain-containing protein</fullName>
    </recommendedName>
</protein>
<evidence type="ECO:0000259" key="4">
    <source>
        <dbReference type="PROSITE" id="PS51379"/>
    </source>
</evidence>
<keyword evidence="6" id="KW-1185">Reference proteome</keyword>
<gene>
    <name evidence="5" type="ordered locus">DSY3440</name>
</gene>
<sequence>MMLLRPENFLLLMKFMPDYMATEAISMKIAVLSGKGGTGKTLVSVNLAAAAQRSTYIDCDVEEPNGHLFFKPEILQEEEITVKIPRVEDTLCQGCRKCVDFCQFNALAYIKEKLLVFEDVCHSCGGCILLCPEKALTEQEKGIGKVQKGLSDQVRVYTGVLNIGEVSGVPIIKKLLNENKSDKNEPESDQLTFIDCPPGSACSVMESIKDADYCLLVAEPTLFGVHNLNMVHELVKIFNKPCGVVLNKSLEGENPAETFCLEKNIKILSRLPFDHELGRLNSNAEIAVRKSEPYKALFSALLETVTKEVQHETAAYS</sequence>
<dbReference type="EMBL" id="AP008230">
    <property type="protein sequence ID" value="BAE85229.1"/>
    <property type="molecule type" value="Genomic_DNA"/>
</dbReference>
<dbReference type="SUPFAM" id="SSF52540">
    <property type="entry name" value="P-loop containing nucleoside triphosphate hydrolases"/>
    <property type="match status" value="1"/>
</dbReference>
<dbReference type="STRING" id="138119.DSY3440"/>
<keyword evidence="1" id="KW-0479">Metal-binding</keyword>
<dbReference type="AlphaFoldDB" id="Q24RW3"/>
<accession>Q24RW3</accession>
<dbReference type="GO" id="GO:0046872">
    <property type="term" value="F:metal ion binding"/>
    <property type="evidence" value="ECO:0007669"/>
    <property type="project" value="UniProtKB-KW"/>
</dbReference>
<dbReference type="Gene3D" id="3.40.50.300">
    <property type="entry name" value="P-loop containing nucleotide triphosphate hydrolases"/>
    <property type="match status" value="1"/>
</dbReference>
<dbReference type="InterPro" id="IPR017896">
    <property type="entry name" value="4Fe4S_Fe-S-bd"/>
</dbReference>
<evidence type="ECO:0000313" key="5">
    <source>
        <dbReference type="EMBL" id="BAE85229.1"/>
    </source>
</evidence>
<keyword evidence="2" id="KW-0408">Iron</keyword>
<dbReference type="SUPFAM" id="SSF54862">
    <property type="entry name" value="4Fe-4S ferredoxins"/>
    <property type="match status" value="1"/>
</dbReference>
<keyword evidence="3" id="KW-0411">Iron-sulfur</keyword>
<evidence type="ECO:0000313" key="6">
    <source>
        <dbReference type="Proteomes" id="UP000001946"/>
    </source>
</evidence>
<dbReference type="Pfam" id="PF01656">
    <property type="entry name" value="CbiA"/>
    <property type="match status" value="1"/>
</dbReference>
<dbReference type="Gene3D" id="3.30.70.20">
    <property type="match status" value="1"/>
</dbReference>
<proteinExistence type="predicted"/>
<feature type="domain" description="4Fe-4S ferredoxin-type" evidence="4">
    <location>
        <begin position="83"/>
        <end position="112"/>
    </location>
</feature>
<dbReference type="InterPro" id="IPR002586">
    <property type="entry name" value="CobQ/CobB/MinD/ParA_Nub-bd_dom"/>
</dbReference>
<dbReference type="PROSITE" id="PS00198">
    <property type="entry name" value="4FE4S_FER_1"/>
    <property type="match status" value="1"/>
</dbReference>
<dbReference type="PANTHER" id="PTHR43063:SF1">
    <property type="entry name" value="4FE-4S CLUSTER CONTAINING PARA FAMILY ATPASE PROTEIN"/>
    <property type="match status" value="1"/>
</dbReference>
<dbReference type="PANTHER" id="PTHR43063">
    <property type="entry name" value="4FE-4S CLUSTER CONTAINING PARA FAMILY ATPASE PROTEIN"/>
    <property type="match status" value="1"/>
</dbReference>
<name>Q24RW3_DESHY</name>
<organism evidence="5 6">
    <name type="scientific">Desulfitobacterium hafniense (strain Y51)</name>
    <dbReference type="NCBI Taxonomy" id="138119"/>
    <lineage>
        <taxon>Bacteria</taxon>
        <taxon>Bacillati</taxon>
        <taxon>Bacillota</taxon>
        <taxon>Clostridia</taxon>
        <taxon>Eubacteriales</taxon>
        <taxon>Desulfitobacteriaceae</taxon>
        <taxon>Desulfitobacterium</taxon>
    </lineage>
</organism>
<evidence type="ECO:0000256" key="2">
    <source>
        <dbReference type="ARBA" id="ARBA00023004"/>
    </source>
</evidence>
<dbReference type="GO" id="GO:0051536">
    <property type="term" value="F:iron-sulfur cluster binding"/>
    <property type="evidence" value="ECO:0007669"/>
    <property type="project" value="UniProtKB-KW"/>
</dbReference>
<evidence type="ECO:0000256" key="3">
    <source>
        <dbReference type="ARBA" id="ARBA00023014"/>
    </source>
</evidence>
<feature type="domain" description="4Fe-4S ferredoxin-type" evidence="4">
    <location>
        <begin position="113"/>
        <end position="141"/>
    </location>
</feature>
<dbReference type="eggNOG" id="COG1149">
    <property type="taxonomic scope" value="Bacteria"/>
</dbReference>
<dbReference type="InterPro" id="IPR027417">
    <property type="entry name" value="P-loop_NTPase"/>
</dbReference>
<dbReference type="HOGENOM" id="CLU_067767_0_0_9"/>